<keyword evidence="1" id="KW-0472">Membrane</keyword>
<accession>A0A0F7DBJ8</accession>
<dbReference type="AlphaFoldDB" id="A0A0F7DBJ8"/>
<dbReference type="Proteomes" id="UP000034723">
    <property type="component" value="Chromosome"/>
</dbReference>
<keyword evidence="1" id="KW-0812">Transmembrane</keyword>
<dbReference type="OrthoDB" id="117704at2157"/>
<evidence type="ECO:0000313" key="2">
    <source>
        <dbReference type="EMBL" id="AKG91216.1"/>
    </source>
</evidence>
<dbReference type="EMBL" id="CP011267">
    <property type="protein sequence ID" value="AKG91216.1"/>
    <property type="molecule type" value="Genomic_DNA"/>
</dbReference>
<evidence type="ECO:0000256" key="1">
    <source>
        <dbReference type="SAM" id="Phobius"/>
    </source>
</evidence>
<gene>
    <name evidence="2" type="ORF">GAH_01493</name>
</gene>
<dbReference type="STRING" id="113653.GAH_01493"/>
<dbReference type="RefSeq" id="WP_156967425.1">
    <property type="nucleotide sequence ID" value="NZ_CP011267.1"/>
</dbReference>
<protein>
    <submittedName>
        <fullName evidence="2">Uncharacterized protein</fullName>
    </submittedName>
</protein>
<sequence length="139" mass="15763">MARVNESGQIIILFALVVSGIIVTLSVIYTQNLLAGMESSRTIMVFPKEEIKNLRDIVENDFVDHMGLRKYEFDEYTYNVSRDIRLLYAQKGSYADVSVFASYPSELSDTVSYFNVRITYIGGGVEYNDTTLCRLEGCI</sequence>
<dbReference type="KEGG" id="gah:GAH_01493"/>
<reference evidence="2 3" key="1">
    <citation type="submission" date="2015-04" db="EMBL/GenBank/DDBJ databases">
        <title>The complete genome sequence of the hyperthermophilic, obligate iron-reducing archaeon Geoglobus ahangari strain 234T.</title>
        <authorList>
            <person name="Manzella M.P."/>
            <person name="Holmes D.E."/>
            <person name="Rocheleau J.M."/>
            <person name="Chung A."/>
            <person name="Reguera G."/>
            <person name="Kashefi K."/>
        </authorList>
    </citation>
    <scope>NUCLEOTIDE SEQUENCE [LARGE SCALE GENOMIC DNA]</scope>
    <source>
        <strain evidence="2 3">234</strain>
    </source>
</reference>
<dbReference type="GeneID" id="24804063"/>
<keyword evidence="1" id="KW-1133">Transmembrane helix</keyword>
<name>A0A0F7DBJ8_9EURY</name>
<keyword evidence="3" id="KW-1185">Reference proteome</keyword>
<proteinExistence type="predicted"/>
<organism evidence="2 3">
    <name type="scientific">Geoglobus ahangari</name>
    <dbReference type="NCBI Taxonomy" id="113653"/>
    <lineage>
        <taxon>Archaea</taxon>
        <taxon>Methanobacteriati</taxon>
        <taxon>Methanobacteriota</taxon>
        <taxon>Archaeoglobi</taxon>
        <taxon>Archaeoglobales</taxon>
        <taxon>Archaeoglobaceae</taxon>
        <taxon>Geoglobus</taxon>
    </lineage>
</organism>
<dbReference type="HOGENOM" id="CLU_1840483_0_0_2"/>
<feature type="transmembrane region" description="Helical" evidence="1">
    <location>
        <begin position="12"/>
        <end position="34"/>
    </location>
</feature>
<dbReference type="InParanoid" id="A0A0F7DBJ8"/>
<evidence type="ECO:0000313" key="3">
    <source>
        <dbReference type="Proteomes" id="UP000034723"/>
    </source>
</evidence>